<dbReference type="AlphaFoldDB" id="A0A6M0RFH4"/>
<dbReference type="SMART" id="SM00974">
    <property type="entry name" value="T5orf172"/>
    <property type="match status" value="1"/>
</dbReference>
<sequence>MMTSMNTYEWLEQLIDEHHAGARVTQEIHNNNYEIPEDPGYVYAMHARGTHFFKFGLSKNPDRRLKQVYPKMPFETDLVATWPTLHMRHAENWMHKAYANQRVNGEWFELSAKDAYYLIHEDFCPKSLNTSEDIKYAYALHFLSQVIGVKSRWINLLCNATNLTELYCIYQAVQWRYQCGKPLGKTVAITDSLKDLILDGISQSSESPKLKALCTRQVLSNWEGAAS</sequence>
<dbReference type="Pfam" id="PF13455">
    <property type="entry name" value="MUG113"/>
    <property type="match status" value="1"/>
</dbReference>
<dbReference type="Proteomes" id="UP000481033">
    <property type="component" value="Unassembled WGS sequence"/>
</dbReference>
<comment type="caution">
    <text evidence="2">The sequence shown here is derived from an EMBL/GenBank/DDBJ whole genome shotgun (WGS) entry which is preliminary data.</text>
</comment>
<name>A0A6M0RFH4_9CYAN</name>
<keyword evidence="3" id="KW-1185">Reference proteome</keyword>
<evidence type="ECO:0000313" key="2">
    <source>
        <dbReference type="EMBL" id="NEZ54965.1"/>
    </source>
</evidence>
<feature type="domain" description="Bacteriophage T5 Orf172 DNA-binding" evidence="1">
    <location>
        <begin position="47"/>
        <end position="122"/>
    </location>
</feature>
<gene>
    <name evidence="2" type="ORF">DXZ20_04515</name>
</gene>
<reference evidence="2 3" key="1">
    <citation type="journal article" date="2020" name="Microb. Ecol.">
        <title>Ecogenomics of the Marine Benthic Filamentous Cyanobacterium Adonisia.</title>
        <authorList>
            <person name="Walter J.M."/>
            <person name="Coutinho F.H."/>
            <person name="Leomil L."/>
            <person name="Hargreaves P.I."/>
            <person name="Campeao M.E."/>
            <person name="Vieira V.V."/>
            <person name="Silva B.S."/>
            <person name="Fistarol G.O."/>
            <person name="Salomon P.S."/>
            <person name="Sawabe T."/>
            <person name="Mino S."/>
            <person name="Hosokawa M."/>
            <person name="Miyashita H."/>
            <person name="Maruyama F."/>
            <person name="van Verk M.C."/>
            <person name="Dutilh B.E."/>
            <person name="Thompson C.C."/>
            <person name="Thompson F.L."/>
        </authorList>
    </citation>
    <scope>NUCLEOTIDE SEQUENCE [LARGE SCALE GENOMIC DNA]</scope>
    <source>
        <strain evidence="2 3">CCMR0081</strain>
    </source>
</reference>
<organism evidence="2 3">
    <name type="scientific">Adonisia turfae CCMR0081</name>
    <dbReference type="NCBI Taxonomy" id="2292702"/>
    <lineage>
        <taxon>Bacteria</taxon>
        <taxon>Bacillati</taxon>
        <taxon>Cyanobacteriota</taxon>
        <taxon>Adonisia</taxon>
        <taxon>Adonisia turfae</taxon>
    </lineage>
</organism>
<dbReference type="EMBL" id="QXHD01000004">
    <property type="protein sequence ID" value="NEZ54965.1"/>
    <property type="molecule type" value="Genomic_DNA"/>
</dbReference>
<protein>
    <submittedName>
        <fullName evidence="2">GIY-YIG nuclease family protein</fullName>
    </submittedName>
</protein>
<evidence type="ECO:0000313" key="3">
    <source>
        <dbReference type="Proteomes" id="UP000481033"/>
    </source>
</evidence>
<dbReference type="InterPro" id="IPR018306">
    <property type="entry name" value="Phage_T5_Orf172_DNA-bd"/>
</dbReference>
<proteinExistence type="predicted"/>
<accession>A0A6M0RFH4</accession>
<evidence type="ECO:0000259" key="1">
    <source>
        <dbReference type="SMART" id="SM00974"/>
    </source>
</evidence>